<gene>
    <name evidence="2" type="ORF">SAMN05216389_12145</name>
</gene>
<dbReference type="Proteomes" id="UP000198618">
    <property type="component" value="Unassembled WGS sequence"/>
</dbReference>
<dbReference type="PANTHER" id="PTHR39179:SF3">
    <property type="entry name" value="COTS-RELATED PROTEIN"/>
    <property type="match status" value="1"/>
</dbReference>
<feature type="domain" description="Aminoglycoside phosphotransferase" evidence="1">
    <location>
        <begin position="24"/>
        <end position="240"/>
    </location>
</feature>
<protein>
    <submittedName>
        <fullName evidence="2">Spore coat protein YsxE</fullName>
    </submittedName>
</protein>
<evidence type="ECO:0000259" key="1">
    <source>
        <dbReference type="Pfam" id="PF01636"/>
    </source>
</evidence>
<keyword evidence="2" id="KW-0167">Capsid protein</keyword>
<accession>A0A1I0GFN8</accession>
<dbReference type="InterPro" id="IPR002575">
    <property type="entry name" value="Aminoglycoside_PTrfase"/>
</dbReference>
<organism evidence="2 3">
    <name type="scientific">Oceanobacillus limi</name>
    <dbReference type="NCBI Taxonomy" id="930131"/>
    <lineage>
        <taxon>Bacteria</taxon>
        <taxon>Bacillati</taxon>
        <taxon>Bacillota</taxon>
        <taxon>Bacilli</taxon>
        <taxon>Bacillales</taxon>
        <taxon>Bacillaceae</taxon>
        <taxon>Oceanobacillus</taxon>
    </lineage>
</organism>
<dbReference type="Pfam" id="PF01636">
    <property type="entry name" value="APH"/>
    <property type="match status" value="1"/>
</dbReference>
<keyword evidence="3" id="KW-1185">Reference proteome</keyword>
<keyword evidence="2" id="KW-0946">Virion</keyword>
<dbReference type="RefSeq" id="WP_139177961.1">
    <property type="nucleotide sequence ID" value="NZ_FOHE01000021.1"/>
</dbReference>
<evidence type="ECO:0000313" key="3">
    <source>
        <dbReference type="Proteomes" id="UP000198618"/>
    </source>
</evidence>
<dbReference type="InterPro" id="IPR011009">
    <property type="entry name" value="Kinase-like_dom_sf"/>
</dbReference>
<dbReference type="Gene3D" id="3.30.200.20">
    <property type="entry name" value="Phosphorylase Kinase, domain 1"/>
    <property type="match status" value="1"/>
</dbReference>
<name>A0A1I0GFN8_9BACI</name>
<dbReference type="OrthoDB" id="2379727at2"/>
<dbReference type="STRING" id="930131.SAMN05216389_12145"/>
<dbReference type="PANTHER" id="PTHR39179">
    <property type="entry name" value="SPORE COAT PROTEIN I"/>
    <property type="match status" value="1"/>
</dbReference>
<dbReference type="GO" id="GO:0042601">
    <property type="term" value="C:endospore-forming forespore"/>
    <property type="evidence" value="ECO:0007669"/>
    <property type="project" value="TreeGrafter"/>
</dbReference>
<dbReference type="Gene3D" id="3.90.1200.10">
    <property type="match status" value="1"/>
</dbReference>
<sequence>MEQIRAVLQEYGITSVEIEPITDRLYRVIDPYHNQYALKKSTLTEKSVMNWKHVLHTANSNNLVNVSPVYLTKQGELYYERNNEIFYLTPWLLAKSEPKNLGKIFQAIGFIHRTTKKTQSFSPESTTTSFKEYKKHCDSARLSLLSYVEQFEQRRYMSPFELLVCTQFHVLNNVFRELIRKLDQLISNLDEDDGVWSTSLCHGNLRMDHIIESNQLLFINWENASYHNAIQDLVSFFKNNVIYYDSPTDDLLNNFANYMNENSLESSEIYLLTIYLLDPTYYMDLIRTYYDGNDTSMIDQIKKLQQTYRQLIFALKFSQHVETEYESLSLEDLES</sequence>
<dbReference type="InterPro" id="IPR047175">
    <property type="entry name" value="CotS-like"/>
</dbReference>
<reference evidence="2 3" key="1">
    <citation type="submission" date="2016-10" db="EMBL/GenBank/DDBJ databases">
        <authorList>
            <person name="de Groot N.N."/>
        </authorList>
    </citation>
    <scope>NUCLEOTIDE SEQUENCE [LARGE SCALE GENOMIC DNA]</scope>
    <source>
        <strain evidence="2 3">IBRC-M 10780</strain>
    </source>
</reference>
<dbReference type="SUPFAM" id="SSF56112">
    <property type="entry name" value="Protein kinase-like (PK-like)"/>
    <property type="match status" value="1"/>
</dbReference>
<evidence type="ECO:0000313" key="2">
    <source>
        <dbReference type="EMBL" id="SET69895.1"/>
    </source>
</evidence>
<dbReference type="EMBL" id="FOHE01000021">
    <property type="protein sequence ID" value="SET69895.1"/>
    <property type="molecule type" value="Genomic_DNA"/>
</dbReference>
<dbReference type="AlphaFoldDB" id="A0A1I0GFN8"/>
<proteinExistence type="predicted"/>